<dbReference type="GO" id="GO:0016020">
    <property type="term" value="C:membrane"/>
    <property type="evidence" value="ECO:0007669"/>
    <property type="project" value="UniProtKB-SubCell"/>
</dbReference>
<dbReference type="CDD" id="cd03127">
    <property type="entry name" value="tetraspanin_LEL"/>
    <property type="match status" value="1"/>
</dbReference>
<dbReference type="SUPFAM" id="SSF48652">
    <property type="entry name" value="Tetraspanin"/>
    <property type="match status" value="1"/>
</dbReference>
<dbReference type="Proteomes" id="UP000007798">
    <property type="component" value="Unassembled WGS sequence"/>
</dbReference>
<sequence length="133" mass="15081">MSIIAIFLVIRQSPQALRIFVVPLFLASWVQFMLIMLIVMQFPIVNEVSKLRRNAASLNHYESKYLCCGEFGPNDYIKNSGKVPSSCYKNQTMRSRDMHVDGCLTKTYEASTPVRIEMLTPIFQVSPGLGSKN</sequence>
<comment type="subcellular location">
    <subcellularLocation>
        <location evidence="1">Membrane</location>
        <topology evidence="1">Multi-pass membrane protein</topology>
    </subcellularLocation>
</comment>
<keyword evidence="3 5" id="KW-1133">Transmembrane helix</keyword>
<dbReference type="eggNOG" id="KOG3882">
    <property type="taxonomic scope" value="Eukaryota"/>
</dbReference>
<dbReference type="InterPro" id="IPR008952">
    <property type="entry name" value="Tetraspanin_EC2_sf"/>
</dbReference>
<dbReference type="SMR" id="B4ML84"/>
<evidence type="ECO:0000313" key="6">
    <source>
        <dbReference type="EMBL" id="EDW73142.2"/>
    </source>
</evidence>
<dbReference type="InterPro" id="IPR018499">
    <property type="entry name" value="Tetraspanin/Peripherin"/>
</dbReference>
<organism evidence="6 7">
    <name type="scientific">Drosophila willistoni</name>
    <name type="common">Fruit fly</name>
    <dbReference type="NCBI Taxonomy" id="7260"/>
    <lineage>
        <taxon>Eukaryota</taxon>
        <taxon>Metazoa</taxon>
        <taxon>Ecdysozoa</taxon>
        <taxon>Arthropoda</taxon>
        <taxon>Hexapoda</taxon>
        <taxon>Insecta</taxon>
        <taxon>Pterygota</taxon>
        <taxon>Neoptera</taxon>
        <taxon>Endopterygota</taxon>
        <taxon>Diptera</taxon>
        <taxon>Brachycera</taxon>
        <taxon>Muscomorpha</taxon>
        <taxon>Ephydroidea</taxon>
        <taxon>Drosophilidae</taxon>
        <taxon>Drosophila</taxon>
        <taxon>Sophophora</taxon>
    </lineage>
</organism>
<evidence type="ECO:0000313" key="7">
    <source>
        <dbReference type="Proteomes" id="UP000007798"/>
    </source>
</evidence>
<evidence type="ECO:0000256" key="2">
    <source>
        <dbReference type="ARBA" id="ARBA00022692"/>
    </source>
</evidence>
<dbReference type="OrthoDB" id="6239677at2759"/>
<evidence type="ECO:0000256" key="1">
    <source>
        <dbReference type="ARBA" id="ARBA00004141"/>
    </source>
</evidence>
<accession>B4ML84</accession>
<dbReference type="InParanoid" id="B4ML84"/>
<name>B4ML84_DROWI</name>
<gene>
    <name evidence="6" type="primary">Dwil\GK17386</name>
    <name evidence="6" type="ORF">Dwil_GK17386</name>
</gene>
<feature type="transmembrane region" description="Helical" evidence="5">
    <location>
        <begin position="28"/>
        <end position="45"/>
    </location>
</feature>
<dbReference type="HOGENOM" id="CLU_2136101_0_0_1"/>
<protein>
    <submittedName>
        <fullName evidence="6">Uncharacterized protein</fullName>
    </submittedName>
</protein>
<evidence type="ECO:0000256" key="5">
    <source>
        <dbReference type="SAM" id="Phobius"/>
    </source>
</evidence>
<dbReference type="KEGG" id="dwi:6639487"/>
<dbReference type="AlphaFoldDB" id="B4ML84"/>
<dbReference type="Pfam" id="PF00335">
    <property type="entry name" value="Tetraspanin"/>
    <property type="match status" value="1"/>
</dbReference>
<keyword evidence="2 5" id="KW-0812">Transmembrane</keyword>
<evidence type="ECO:0000256" key="4">
    <source>
        <dbReference type="ARBA" id="ARBA00023136"/>
    </source>
</evidence>
<proteinExistence type="predicted"/>
<evidence type="ECO:0000256" key="3">
    <source>
        <dbReference type="ARBA" id="ARBA00022989"/>
    </source>
</evidence>
<dbReference type="Gene3D" id="1.10.1450.10">
    <property type="entry name" value="Tetraspanin"/>
    <property type="match status" value="1"/>
</dbReference>
<dbReference type="EMBL" id="CH963847">
    <property type="protein sequence ID" value="EDW73142.2"/>
    <property type="molecule type" value="Genomic_DNA"/>
</dbReference>
<reference evidence="6 7" key="1">
    <citation type="journal article" date="2007" name="Nature">
        <title>Evolution of genes and genomes on the Drosophila phylogeny.</title>
        <authorList>
            <consortium name="Drosophila 12 Genomes Consortium"/>
            <person name="Clark A.G."/>
            <person name="Eisen M.B."/>
            <person name="Smith D.R."/>
            <person name="Bergman C.M."/>
            <person name="Oliver B."/>
            <person name="Markow T.A."/>
            <person name="Kaufman T.C."/>
            <person name="Kellis M."/>
            <person name="Gelbart W."/>
            <person name="Iyer V.N."/>
            <person name="Pollard D.A."/>
            <person name="Sackton T.B."/>
            <person name="Larracuente A.M."/>
            <person name="Singh N.D."/>
            <person name="Abad J.P."/>
            <person name="Abt D.N."/>
            <person name="Adryan B."/>
            <person name="Aguade M."/>
            <person name="Akashi H."/>
            <person name="Anderson W.W."/>
            <person name="Aquadro C.F."/>
            <person name="Ardell D.H."/>
            <person name="Arguello R."/>
            <person name="Artieri C.G."/>
            <person name="Barbash D.A."/>
            <person name="Barker D."/>
            <person name="Barsanti P."/>
            <person name="Batterham P."/>
            <person name="Batzoglou S."/>
            <person name="Begun D."/>
            <person name="Bhutkar A."/>
            <person name="Blanco E."/>
            <person name="Bosak S.A."/>
            <person name="Bradley R.K."/>
            <person name="Brand A.D."/>
            <person name="Brent M.R."/>
            <person name="Brooks A.N."/>
            <person name="Brown R.H."/>
            <person name="Butlin R.K."/>
            <person name="Caggese C."/>
            <person name="Calvi B.R."/>
            <person name="Bernardo de Carvalho A."/>
            <person name="Caspi A."/>
            <person name="Castrezana S."/>
            <person name="Celniker S.E."/>
            <person name="Chang J.L."/>
            <person name="Chapple C."/>
            <person name="Chatterji S."/>
            <person name="Chinwalla A."/>
            <person name="Civetta A."/>
            <person name="Clifton S.W."/>
            <person name="Comeron J.M."/>
            <person name="Costello J.C."/>
            <person name="Coyne J.A."/>
            <person name="Daub J."/>
            <person name="David R.G."/>
            <person name="Delcher A.L."/>
            <person name="Delehaunty K."/>
            <person name="Do C.B."/>
            <person name="Ebling H."/>
            <person name="Edwards K."/>
            <person name="Eickbush T."/>
            <person name="Evans J.D."/>
            <person name="Filipski A."/>
            <person name="Findeiss S."/>
            <person name="Freyhult E."/>
            <person name="Fulton L."/>
            <person name="Fulton R."/>
            <person name="Garcia A.C."/>
            <person name="Gardiner A."/>
            <person name="Garfield D.A."/>
            <person name="Garvin B.E."/>
            <person name="Gibson G."/>
            <person name="Gilbert D."/>
            <person name="Gnerre S."/>
            <person name="Godfrey J."/>
            <person name="Good R."/>
            <person name="Gotea V."/>
            <person name="Gravely B."/>
            <person name="Greenberg A.J."/>
            <person name="Griffiths-Jones S."/>
            <person name="Gross S."/>
            <person name="Guigo R."/>
            <person name="Gustafson E.A."/>
            <person name="Haerty W."/>
            <person name="Hahn M.W."/>
            <person name="Halligan D.L."/>
            <person name="Halpern A.L."/>
            <person name="Halter G.M."/>
            <person name="Han M.V."/>
            <person name="Heger A."/>
            <person name="Hillier L."/>
            <person name="Hinrichs A.S."/>
            <person name="Holmes I."/>
            <person name="Hoskins R.A."/>
            <person name="Hubisz M.J."/>
            <person name="Hultmark D."/>
            <person name="Huntley M.A."/>
            <person name="Jaffe D.B."/>
            <person name="Jagadeeshan S."/>
            <person name="Jeck W.R."/>
            <person name="Johnson J."/>
            <person name="Jones C.D."/>
            <person name="Jordan W.C."/>
            <person name="Karpen G.H."/>
            <person name="Kataoka E."/>
            <person name="Keightley P.D."/>
            <person name="Kheradpour P."/>
            <person name="Kirkness E.F."/>
            <person name="Koerich L.B."/>
            <person name="Kristiansen K."/>
            <person name="Kudrna D."/>
            <person name="Kulathinal R.J."/>
            <person name="Kumar S."/>
            <person name="Kwok R."/>
            <person name="Lander E."/>
            <person name="Langley C.H."/>
            <person name="Lapoint R."/>
            <person name="Lazzaro B.P."/>
            <person name="Lee S.J."/>
            <person name="Levesque L."/>
            <person name="Li R."/>
            <person name="Lin C.F."/>
            <person name="Lin M.F."/>
            <person name="Lindblad-Toh K."/>
            <person name="Llopart A."/>
            <person name="Long M."/>
            <person name="Low L."/>
            <person name="Lozovsky E."/>
            <person name="Lu J."/>
            <person name="Luo M."/>
            <person name="Machado C.A."/>
            <person name="Makalowski W."/>
            <person name="Marzo M."/>
            <person name="Matsuda M."/>
            <person name="Matzkin L."/>
            <person name="McAllister B."/>
            <person name="McBride C.S."/>
            <person name="McKernan B."/>
            <person name="McKernan K."/>
            <person name="Mendez-Lago M."/>
            <person name="Minx P."/>
            <person name="Mollenhauer M.U."/>
            <person name="Montooth K."/>
            <person name="Mount S.M."/>
            <person name="Mu X."/>
            <person name="Myers E."/>
            <person name="Negre B."/>
            <person name="Newfeld S."/>
            <person name="Nielsen R."/>
            <person name="Noor M.A."/>
            <person name="O'Grady P."/>
            <person name="Pachter L."/>
            <person name="Papaceit M."/>
            <person name="Parisi M.J."/>
            <person name="Parisi M."/>
            <person name="Parts L."/>
            <person name="Pedersen J.S."/>
            <person name="Pesole G."/>
            <person name="Phillippy A.M."/>
            <person name="Ponting C.P."/>
            <person name="Pop M."/>
            <person name="Porcelli D."/>
            <person name="Powell J.R."/>
            <person name="Prohaska S."/>
            <person name="Pruitt K."/>
            <person name="Puig M."/>
            <person name="Quesneville H."/>
            <person name="Ram K.R."/>
            <person name="Rand D."/>
            <person name="Rasmussen M.D."/>
            <person name="Reed L.K."/>
            <person name="Reenan R."/>
            <person name="Reily A."/>
            <person name="Remington K.A."/>
            <person name="Rieger T.T."/>
            <person name="Ritchie M.G."/>
            <person name="Robin C."/>
            <person name="Rogers Y.H."/>
            <person name="Rohde C."/>
            <person name="Rozas J."/>
            <person name="Rubenfield M.J."/>
            <person name="Ruiz A."/>
            <person name="Russo S."/>
            <person name="Salzberg S.L."/>
            <person name="Sanchez-Gracia A."/>
            <person name="Saranga D.J."/>
            <person name="Sato H."/>
            <person name="Schaeffer S.W."/>
            <person name="Schatz M.C."/>
            <person name="Schlenke T."/>
            <person name="Schwartz R."/>
            <person name="Segarra C."/>
            <person name="Singh R.S."/>
            <person name="Sirot L."/>
            <person name="Sirota M."/>
            <person name="Sisneros N.B."/>
            <person name="Smith C.D."/>
            <person name="Smith T.F."/>
            <person name="Spieth J."/>
            <person name="Stage D.E."/>
            <person name="Stark A."/>
            <person name="Stephan W."/>
            <person name="Strausberg R.L."/>
            <person name="Strempel S."/>
            <person name="Sturgill D."/>
            <person name="Sutton G."/>
            <person name="Sutton G.G."/>
            <person name="Tao W."/>
            <person name="Teichmann S."/>
            <person name="Tobari Y.N."/>
            <person name="Tomimura Y."/>
            <person name="Tsolas J.M."/>
            <person name="Valente V.L."/>
            <person name="Venter E."/>
            <person name="Venter J.C."/>
            <person name="Vicario S."/>
            <person name="Vieira F.G."/>
            <person name="Vilella A.J."/>
            <person name="Villasante A."/>
            <person name="Walenz B."/>
            <person name="Wang J."/>
            <person name="Wasserman M."/>
            <person name="Watts T."/>
            <person name="Wilson D."/>
            <person name="Wilson R.K."/>
            <person name="Wing R.A."/>
            <person name="Wolfner M.F."/>
            <person name="Wong A."/>
            <person name="Wong G.K."/>
            <person name="Wu C.I."/>
            <person name="Wu G."/>
            <person name="Yamamoto D."/>
            <person name="Yang H.P."/>
            <person name="Yang S.P."/>
            <person name="Yorke J.A."/>
            <person name="Yoshida K."/>
            <person name="Zdobnov E."/>
            <person name="Zhang P."/>
            <person name="Zhang Y."/>
            <person name="Zimin A.V."/>
            <person name="Baldwin J."/>
            <person name="Abdouelleil A."/>
            <person name="Abdulkadir J."/>
            <person name="Abebe A."/>
            <person name="Abera B."/>
            <person name="Abreu J."/>
            <person name="Acer S.C."/>
            <person name="Aftuck L."/>
            <person name="Alexander A."/>
            <person name="An P."/>
            <person name="Anderson E."/>
            <person name="Anderson S."/>
            <person name="Arachi H."/>
            <person name="Azer M."/>
            <person name="Bachantsang P."/>
            <person name="Barry A."/>
            <person name="Bayul T."/>
            <person name="Berlin A."/>
            <person name="Bessette D."/>
            <person name="Bloom T."/>
            <person name="Blye J."/>
            <person name="Boguslavskiy L."/>
            <person name="Bonnet C."/>
            <person name="Boukhgalter B."/>
            <person name="Bourzgui I."/>
            <person name="Brown A."/>
            <person name="Cahill P."/>
            <person name="Channer S."/>
            <person name="Cheshatsang Y."/>
            <person name="Chuda L."/>
            <person name="Citroen M."/>
            <person name="Collymore A."/>
            <person name="Cooke P."/>
            <person name="Costello M."/>
            <person name="D'Aco K."/>
            <person name="Daza R."/>
            <person name="De Haan G."/>
            <person name="DeGray S."/>
            <person name="DeMaso C."/>
            <person name="Dhargay N."/>
            <person name="Dooley K."/>
            <person name="Dooley E."/>
            <person name="Doricent M."/>
            <person name="Dorje P."/>
            <person name="Dorjee K."/>
            <person name="Dupes A."/>
            <person name="Elong R."/>
            <person name="Falk J."/>
            <person name="Farina A."/>
            <person name="Faro S."/>
            <person name="Ferguson D."/>
            <person name="Fisher S."/>
            <person name="Foley C.D."/>
            <person name="Franke A."/>
            <person name="Friedrich D."/>
            <person name="Gadbois L."/>
            <person name="Gearin G."/>
            <person name="Gearin C.R."/>
            <person name="Giannoukos G."/>
            <person name="Goode T."/>
            <person name="Graham J."/>
            <person name="Grandbois E."/>
            <person name="Grewal S."/>
            <person name="Gyaltsen K."/>
            <person name="Hafez N."/>
            <person name="Hagos B."/>
            <person name="Hall J."/>
            <person name="Henson C."/>
            <person name="Hollinger A."/>
            <person name="Honan T."/>
            <person name="Huard M.D."/>
            <person name="Hughes L."/>
            <person name="Hurhula B."/>
            <person name="Husby M.E."/>
            <person name="Kamat A."/>
            <person name="Kanga B."/>
            <person name="Kashin S."/>
            <person name="Khazanovich D."/>
            <person name="Kisner P."/>
            <person name="Lance K."/>
            <person name="Lara M."/>
            <person name="Lee W."/>
            <person name="Lennon N."/>
            <person name="Letendre F."/>
            <person name="LeVine R."/>
            <person name="Lipovsky A."/>
            <person name="Liu X."/>
            <person name="Liu J."/>
            <person name="Liu S."/>
            <person name="Lokyitsang T."/>
            <person name="Lokyitsang Y."/>
            <person name="Lubonja R."/>
            <person name="Lui A."/>
            <person name="MacDonald P."/>
            <person name="Magnisalis V."/>
            <person name="Maru K."/>
            <person name="Matthews C."/>
            <person name="McCusker W."/>
            <person name="McDonough S."/>
            <person name="Mehta T."/>
            <person name="Meldrim J."/>
            <person name="Meneus L."/>
            <person name="Mihai O."/>
            <person name="Mihalev A."/>
            <person name="Mihova T."/>
            <person name="Mittelman R."/>
            <person name="Mlenga V."/>
            <person name="Montmayeur A."/>
            <person name="Mulrain L."/>
            <person name="Navidi A."/>
            <person name="Naylor J."/>
            <person name="Negash T."/>
            <person name="Nguyen T."/>
            <person name="Nguyen N."/>
            <person name="Nicol R."/>
            <person name="Norbu C."/>
            <person name="Norbu N."/>
            <person name="Novod N."/>
            <person name="O'Neill B."/>
            <person name="Osman S."/>
            <person name="Markiewicz E."/>
            <person name="Oyono O.L."/>
            <person name="Patti C."/>
            <person name="Phunkhang P."/>
            <person name="Pierre F."/>
            <person name="Priest M."/>
            <person name="Raghuraman S."/>
            <person name="Rege F."/>
            <person name="Reyes R."/>
            <person name="Rise C."/>
            <person name="Rogov P."/>
            <person name="Ross K."/>
            <person name="Ryan E."/>
            <person name="Settipalli S."/>
            <person name="Shea T."/>
            <person name="Sherpa N."/>
            <person name="Shi L."/>
            <person name="Shih D."/>
            <person name="Sparrow T."/>
            <person name="Spaulding J."/>
            <person name="Stalker J."/>
            <person name="Stange-Thomann N."/>
            <person name="Stavropoulos S."/>
            <person name="Stone C."/>
            <person name="Strader C."/>
            <person name="Tesfaye S."/>
            <person name="Thomson T."/>
            <person name="Thoulutsang Y."/>
            <person name="Thoulutsang D."/>
            <person name="Topham K."/>
            <person name="Topping I."/>
            <person name="Tsamla T."/>
            <person name="Vassiliev H."/>
            <person name="Vo A."/>
            <person name="Wangchuk T."/>
            <person name="Wangdi T."/>
            <person name="Weiand M."/>
            <person name="Wilkinson J."/>
            <person name="Wilson A."/>
            <person name="Yadav S."/>
            <person name="Young G."/>
            <person name="Yu Q."/>
            <person name="Zembek L."/>
            <person name="Zhong D."/>
            <person name="Zimmer A."/>
            <person name="Zwirko Z."/>
            <person name="Jaffe D.B."/>
            <person name="Alvarez P."/>
            <person name="Brockman W."/>
            <person name="Butler J."/>
            <person name="Chin C."/>
            <person name="Gnerre S."/>
            <person name="Grabherr M."/>
            <person name="Kleber M."/>
            <person name="Mauceli E."/>
            <person name="MacCallum I."/>
        </authorList>
    </citation>
    <scope>NUCLEOTIDE SEQUENCE [LARGE SCALE GENOMIC DNA]</scope>
    <source>
        <strain evidence="7">Tucson 14030-0811.24</strain>
    </source>
</reference>
<keyword evidence="7" id="KW-1185">Reference proteome</keyword>
<keyword evidence="4 5" id="KW-0472">Membrane</keyword>